<dbReference type="GO" id="GO:0005634">
    <property type="term" value="C:nucleus"/>
    <property type="evidence" value="ECO:0007669"/>
    <property type="project" value="UniProtKB-ARBA"/>
</dbReference>
<dbReference type="Proteomes" id="UP001385951">
    <property type="component" value="Unassembled WGS sequence"/>
</dbReference>
<dbReference type="AlphaFoldDB" id="A0AAW0GB07"/>
<evidence type="ECO:0000256" key="3">
    <source>
        <dbReference type="ARBA" id="ARBA00022833"/>
    </source>
</evidence>
<feature type="compositionally biased region" description="Basic and acidic residues" evidence="4">
    <location>
        <begin position="71"/>
        <end position="80"/>
    </location>
</feature>
<feature type="domain" description="HIT-type" evidence="5">
    <location>
        <begin position="130"/>
        <end position="153"/>
    </location>
</feature>
<evidence type="ECO:0000313" key="6">
    <source>
        <dbReference type="EMBL" id="KAK7690613.1"/>
    </source>
</evidence>
<keyword evidence="2" id="KW-0863">Zinc-finger</keyword>
<evidence type="ECO:0000259" key="5">
    <source>
        <dbReference type="Pfam" id="PF04438"/>
    </source>
</evidence>
<dbReference type="GO" id="GO:0008270">
    <property type="term" value="F:zinc ion binding"/>
    <property type="evidence" value="ECO:0007669"/>
    <property type="project" value="UniProtKB-KW"/>
</dbReference>
<organism evidence="6 7">
    <name type="scientific">Cerrena zonata</name>
    <dbReference type="NCBI Taxonomy" id="2478898"/>
    <lineage>
        <taxon>Eukaryota</taxon>
        <taxon>Fungi</taxon>
        <taxon>Dikarya</taxon>
        <taxon>Basidiomycota</taxon>
        <taxon>Agaricomycotina</taxon>
        <taxon>Agaricomycetes</taxon>
        <taxon>Polyporales</taxon>
        <taxon>Cerrenaceae</taxon>
        <taxon>Cerrena</taxon>
    </lineage>
</organism>
<keyword evidence="7" id="KW-1185">Reference proteome</keyword>
<accession>A0AAW0GB07</accession>
<evidence type="ECO:0000256" key="4">
    <source>
        <dbReference type="SAM" id="MobiDB-lite"/>
    </source>
</evidence>
<comment type="caution">
    <text evidence="6">The sequence shown here is derived from an EMBL/GenBank/DDBJ whole genome shotgun (WGS) entry which is preliminary data.</text>
</comment>
<protein>
    <recommendedName>
        <fullName evidence="5">HIT-type domain-containing protein</fullName>
    </recommendedName>
</protein>
<dbReference type="Pfam" id="PF04438">
    <property type="entry name" value="zf-HIT"/>
    <property type="match status" value="1"/>
</dbReference>
<reference evidence="6 7" key="1">
    <citation type="submission" date="2022-09" db="EMBL/GenBank/DDBJ databases">
        <authorList>
            <person name="Palmer J.M."/>
        </authorList>
    </citation>
    <scope>NUCLEOTIDE SEQUENCE [LARGE SCALE GENOMIC DNA]</scope>
    <source>
        <strain evidence="6 7">DSM 7382</strain>
    </source>
</reference>
<evidence type="ECO:0000256" key="2">
    <source>
        <dbReference type="ARBA" id="ARBA00022771"/>
    </source>
</evidence>
<dbReference type="CDD" id="cd21437">
    <property type="entry name" value="zf-HIT_ZNHIT1_like"/>
    <property type="match status" value="1"/>
</dbReference>
<dbReference type="InterPro" id="IPR039723">
    <property type="entry name" value="Vps71/ZNHIT1"/>
</dbReference>
<evidence type="ECO:0000313" key="7">
    <source>
        <dbReference type="Proteomes" id="UP001385951"/>
    </source>
</evidence>
<dbReference type="EMBL" id="JASBNA010000006">
    <property type="protein sequence ID" value="KAK7690613.1"/>
    <property type="molecule type" value="Genomic_DNA"/>
</dbReference>
<dbReference type="InterPro" id="IPR007529">
    <property type="entry name" value="Znf_HIT"/>
</dbReference>
<dbReference type="GO" id="GO:0006338">
    <property type="term" value="P:chromatin remodeling"/>
    <property type="evidence" value="ECO:0007669"/>
    <property type="project" value="InterPro"/>
</dbReference>
<proteinExistence type="predicted"/>
<feature type="region of interest" description="Disordered" evidence="4">
    <location>
        <begin position="33"/>
        <end position="87"/>
    </location>
</feature>
<evidence type="ECO:0000256" key="1">
    <source>
        <dbReference type="ARBA" id="ARBA00022723"/>
    </source>
</evidence>
<name>A0AAW0GB07_9APHY</name>
<gene>
    <name evidence="6" type="ORF">QCA50_005712</name>
</gene>
<dbReference type="PANTHER" id="PTHR13093">
    <property type="entry name" value="ZINC FINGER HIT DOMAIN CONTAINING PROTEIN 1"/>
    <property type="match status" value="1"/>
</dbReference>
<keyword evidence="3" id="KW-0862">Zinc</keyword>
<sequence>MPPRRQPVRQTQVNHAQFDPEVVAKRTKRHLDELERSNYSEPSGLLGLIGDEDEDTPVTGRTAKGRARQTISDKRAPEGGKKKKSTMNIRTAVLYKKSFAQLLDESGISNLPSGTPSYLSASTPPPREPPRMICTVCGYWGKYRCRRCGMAYCDRNCEV</sequence>
<keyword evidence="1" id="KW-0479">Metal-binding</keyword>